<evidence type="ECO:0000256" key="1">
    <source>
        <dbReference type="ARBA" id="ARBA00022729"/>
    </source>
</evidence>
<dbReference type="GO" id="GO:0055085">
    <property type="term" value="P:transmembrane transport"/>
    <property type="evidence" value="ECO:0007669"/>
    <property type="project" value="InterPro"/>
</dbReference>
<accession>A0A437QJP6</accession>
<dbReference type="RefSeq" id="WP_127766829.1">
    <property type="nucleotide sequence ID" value="NZ_SADE01000003.1"/>
</dbReference>
<feature type="signal peptide" evidence="2">
    <location>
        <begin position="1"/>
        <end position="30"/>
    </location>
</feature>
<dbReference type="Pfam" id="PF03480">
    <property type="entry name" value="DctP"/>
    <property type="match status" value="1"/>
</dbReference>
<dbReference type="Gene3D" id="3.40.190.170">
    <property type="entry name" value="Bacterial extracellular solute-binding protein, family 7"/>
    <property type="match status" value="1"/>
</dbReference>
<feature type="chain" id="PRO_5019096686" evidence="2">
    <location>
        <begin position="31"/>
        <end position="331"/>
    </location>
</feature>
<sequence length="331" mass="35338">MRKLLTASVMSASLAFAALTMAVGSTSANAENWDMPTPYPEGNYHTQNVQAFAKEVADLTDGGLTITVHSGASLFKMPEIKRAVRTFQAPIGEILLSAYGNENAVFEADGIPFLAAGFDNAWKLYQAQKPVLEEVLAEEGLMLLYTVAWPGQGLYSKTAVSSMSDMSGVKFRAYNAATSRLAELMGATPTTVQYAEVPQAFSTGVVSAMLTSATTGVDVQSWDFLDYFYTTDAMHPKNAVFVNKAAFDALPEAQQNAVLTAAKNAETRGWETARKAGDEAAATLAKNGMTVGAPGDQLKTEFGEIGKTMTGEWLEKAGEKGQEIIGAYNAM</sequence>
<evidence type="ECO:0000256" key="2">
    <source>
        <dbReference type="SAM" id="SignalP"/>
    </source>
</evidence>
<reference evidence="4" key="1">
    <citation type="submission" date="2019-01" db="EMBL/GenBank/DDBJ databases">
        <title>Gri0909 isolated from a small marine red alga.</title>
        <authorList>
            <person name="Kim J."/>
            <person name="Jeong S.E."/>
            <person name="Jeon C.O."/>
        </authorList>
    </citation>
    <scope>NUCLEOTIDE SEQUENCE [LARGE SCALE GENOMIC DNA]</scope>
    <source>
        <strain evidence="4">Gri0909</strain>
    </source>
</reference>
<keyword evidence="1 2" id="KW-0732">Signal</keyword>
<dbReference type="Proteomes" id="UP000287447">
    <property type="component" value="Unassembled WGS sequence"/>
</dbReference>
<evidence type="ECO:0000313" key="3">
    <source>
        <dbReference type="EMBL" id="RVU34729.1"/>
    </source>
</evidence>
<name>A0A437QJP6_9PROT</name>
<protein>
    <submittedName>
        <fullName evidence="3">C4-dicarboxylate ABC transporter substrate-binding protein</fullName>
    </submittedName>
</protein>
<dbReference type="NCBIfam" id="NF037995">
    <property type="entry name" value="TRAP_S1"/>
    <property type="match status" value="1"/>
</dbReference>
<dbReference type="PANTHER" id="PTHR33376:SF4">
    <property type="entry name" value="SIALIC ACID-BINDING PERIPLASMIC PROTEIN SIAP"/>
    <property type="match status" value="1"/>
</dbReference>
<dbReference type="CDD" id="cd13602">
    <property type="entry name" value="PBP2_TRAP_BpDctp6_7"/>
    <property type="match status" value="1"/>
</dbReference>
<dbReference type="EMBL" id="SADE01000003">
    <property type="protein sequence ID" value="RVU34729.1"/>
    <property type="molecule type" value="Genomic_DNA"/>
</dbReference>
<organism evidence="3 4">
    <name type="scientific">Hwanghaeella grinnelliae</name>
    <dbReference type="NCBI Taxonomy" id="2500179"/>
    <lineage>
        <taxon>Bacteria</taxon>
        <taxon>Pseudomonadati</taxon>
        <taxon>Pseudomonadota</taxon>
        <taxon>Alphaproteobacteria</taxon>
        <taxon>Rhodospirillales</taxon>
        <taxon>Rhodospirillaceae</taxon>
        <taxon>Hwanghaeella</taxon>
    </lineage>
</organism>
<dbReference type="InterPro" id="IPR018389">
    <property type="entry name" value="DctP_fam"/>
</dbReference>
<dbReference type="OrthoDB" id="9783941at2"/>
<comment type="caution">
    <text evidence="3">The sequence shown here is derived from an EMBL/GenBank/DDBJ whole genome shotgun (WGS) entry which is preliminary data.</text>
</comment>
<evidence type="ECO:0000313" key="4">
    <source>
        <dbReference type="Proteomes" id="UP000287447"/>
    </source>
</evidence>
<gene>
    <name evidence="3" type="ORF">EOI86_17915</name>
</gene>
<keyword evidence="4" id="KW-1185">Reference proteome</keyword>
<dbReference type="PANTHER" id="PTHR33376">
    <property type="match status" value="1"/>
</dbReference>
<proteinExistence type="predicted"/>
<dbReference type="InterPro" id="IPR038404">
    <property type="entry name" value="TRAP_DctP_sf"/>
</dbReference>
<dbReference type="AlphaFoldDB" id="A0A437QJP6"/>